<feature type="binding site" evidence="7">
    <location>
        <begin position="214"/>
        <end position="215"/>
    </location>
    <ligand>
        <name>substrate</name>
    </ligand>
</feature>
<keyword evidence="5 7" id="KW-0413">Isomerase</keyword>
<dbReference type="GO" id="GO:0071555">
    <property type="term" value="P:cell wall organization"/>
    <property type="evidence" value="ECO:0007669"/>
    <property type="project" value="UniProtKB-KW"/>
</dbReference>
<proteinExistence type="inferred from homology"/>
<dbReference type="GO" id="GO:0009252">
    <property type="term" value="P:peptidoglycan biosynthetic process"/>
    <property type="evidence" value="ECO:0007669"/>
    <property type="project" value="UniProtKB-UniRule"/>
</dbReference>
<evidence type="ECO:0000256" key="2">
    <source>
        <dbReference type="ARBA" id="ARBA00013090"/>
    </source>
</evidence>
<keyword evidence="4 7" id="KW-0573">Peptidoglycan synthesis</keyword>
<feature type="active site" description="Proton donor/acceptor" evidence="7">
    <location>
        <position position="103"/>
    </location>
</feature>
<dbReference type="UniPathway" id="UPA00219"/>
<dbReference type="InterPro" id="IPR018187">
    <property type="entry name" value="Asp/Glu_racemase_AS_1"/>
</dbReference>
<protein>
    <recommendedName>
        <fullName evidence="2 7">Glutamate racemase</fullName>
        <ecNumber evidence="2 7">5.1.1.3</ecNumber>
    </recommendedName>
</protein>
<gene>
    <name evidence="7 8" type="primary">murI</name>
    <name evidence="8" type="ORF">FYJ68_02625</name>
</gene>
<dbReference type="PANTHER" id="PTHR21198:SF3">
    <property type="entry name" value="GLUTAMATE RACEMASE"/>
    <property type="match status" value="1"/>
</dbReference>
<sequence>MPISPKGYAYGCCVGCLRGRRLAPREGADVSNGDFVGVFDSGLGGISVLKRLVAELPHERFVFFGDSANAPYGDKPVEQIRSLSTNIMDRFIAEGAKAIVIACNTATSASASYLREKYPSIPIVGCEPALKPAALAPRHRRILVMATAATLRLQKFRDLREEWGRESEVICVPCVGLVQLIETGDLDSPELHALLQRLVGQYRGQVDSVVLGCTHYPFIKRQIADVLGEVPFFDGGTGAAHQLGHLLREGGLLAPDDAEGGVEFRSSKSTPQEIELYRHFYTLPV</sequence>
<comment type="similarity">
    <text evidence="7">Belongs to the aspartate/glutamate racemases family.</text>
</comment>
<dbReference type="PROSITE" id="PS00924">
    <property type="entry name" value="ASP_GLU_RACEMASE_2"/>
    <property type="match status" value="1"/>
</dbReference>
<dbReference type="InterPro" id="IPR015942">
    <property type="entry name" value="Asp/Glu/hydantoin_racemase"/>
</dbReference>
<feature type="binding site" evidence="7">
    <location>
        <begin position="40"/>
        <end position="41"/>
    </location>
    <ligand>
        <name>substrate</name>
    </ligand>
</feature>
<dbReference type="Proteomes" id="UP000469325">
    <property type="component" value="Unassembled WGS sequence"/>
</dbReference>
<evidence type="ECO:0000256" key="1">
    <source>
        <dbReference type="ARBA" id="ARBA00001602"/>
    </source>
</evidence>
<dbReference type="AlphaFoldDB" id="A0A6N7X9B1"/>
<dbReference type="EC" id="5.1.1.3" evidence="2 7"/>
<evidence type="ECO:0000256" key="4">
    <source>
        <dbReference type="ARBA" id="ARBA00022984"/>
    </source>
</evidence>
<evidence type="ECO:0000313" key="8">
    <source>
        <dbReference type="EMBL" id="MST72007.1"/>
    </source>
</evidence>
<evidence type="ECO:0000256" key="5">
    <source>
        <dbReference type="ARBA" id="ARBA00023235"/>
    </source>
</evidence>
<dbReference type="InterPro" id="IPR033134">
    <property type="entry name" value="Asp/Glu_racemase_AS_2"/>
</dbReference>
<dbReference type="InterPro" id="IPR001920">
    <property type="entry name" value="Asp/Glu_race"/>
</dbReference>
<evidence type="ECO:0000313" key="9">
    <source>
        <dbReference type="Proteomes" id="UP000469325"/>
    </source>
</evidence>
<dbReference type="GO" id="GO:0008360">
    <property type="term" value="P:regulation of cell shape"/>
    <property type="evidence" value="ECO:0007669"/>
    <property type="project" value="UniProtKB-KW"/>
</dbReference>
<dbReference type="NCBIfam" id="TIGR00067">
    <property type="entry name" value="glut_race"/>
    <property type="match status" value="1"/>
</dbReference>
<keyword evidence="9" id="KW-1185">Reference proteome</keyword>
<reference evidence="8 9" key="1">
    <citation type="submission" date="2019-08" db="EMBL/GenBank/DDBJ databases">
        <title>In-depth cultivation of the pig gut microbiome towards novel bacterial diversity and tailored functional studies.</title>
        <authorList>
            <person name="Wylensek D."/>
            <person name="Hitch T.C.A."/>
            <person name="Clavel T."/>
        </authorList>
    </citation>
    <scope>NUCLEOTIDE SEQUENCE [LARGE SCALE GENOMIC DNA]</scope>
    <source>
        <strain evidence="8 9">CA-Schmier-601-WT-1</strain>
    </source>
</reference>
<dbReference type="GO" id="GO:0008881">
    <property type="term" value="F:glutamate racemase activity"/>
    <property type="evidence" value="ECO:0007669"/>
    <property type="project" value="UniProtKB-UniRule"/>
</dbReference>
<keyword evidence="3 7" id="KW-0133">Cell shape</keyword>
<comment type="function">
    <text evidence="7">Provides the (R)-glutamate required for cell wall biosynthesis.</text>
</comment>
<dbReference type="PROSITE" id="PS00923">
    <property type="entry name" value="ASP_GLU_RACEMASE_1"/>
    <property type="match status" value="1"/>
</dbReference>
<dbReference type="Pfam" id="PF01177">
    <property type="entry name" value="Asp_Glu_race"/>
    <property type="match status" value="1"/>
</dbReference>
<feature type="binding site" evidence="7">
    <location>
        <begin position="104"/>
        <end position="105"/>
    </location>
    <ligand>
        <name>substrate</name>
    </ligand>
</feature>
<dbReference type="EMBL" id="VUNC01000001">
    <property type="protein sequence ID" value="MST72007.1"/>
    <property type="molecule type" value="Genomic_DNA"/>
</dbReference>
<accession>A0A6N7X9B1</accession>
<evidence type="ECO:0000256" key="7">
    <source>
        <dbReference type="HAMAP-Rule" id="MF_00258"/>
    </source>
</evidence>
<dbReference type="InterPro" id="IPR004391">
    <property type="entry name" value="Glu_race"/>
</dbReference>
<feature type="binding site" evidence="7">
    <location>
        <begin position="72"/>
        <end position="73"/>
    </location>
    <ligand>
        <name>substrate</name>
    </ligand>
</feature>
<evidence type="ECO:0000256" key="6">
    <source>
        <dbReference type="ARBA" id="ARBA00023316"/>
    </source>
</evidence>
<keyword evidence="6 7" id="KW-0961">Cell wall biogenesis/degradation</keyword>
<evidence type="ECO:0000256" key="3">
    <source>
        <dbReference type="ARBA" id="ARBA00022960"/>
    </source>
</evidence>
<dbReference type="SUPFAM" id="SSF53681">
    <property type="entry name" value="Aspartate/glutamate racemase"/>
    <property type="match status" value="2"/>
</dbReference>
<dbReference type="PANTHER" id="PTHR21198">
    <property type="entry name" value="GLUTAMATE RACEMASE"/>
    <property type="match status" value="1"/>
</dbReference>
<dbReference type="Gene3D" id="3.40.50.1860">
    <property type="match status" value="2"/>
</dbReference>
<feature type="active site" description="Proton donor/acceptor" evidence="7">
    <location>
        <position position="213"/>
    </location>
</feature>
<comment type="pathway">
    <text evidence="7">Cell wall biogenesis; peptidoglycan biosynthesis.</text>
</comment>
<name>A0A6N7X9B1_9ACTN</name>
<organism evidence="8 9">
    <name type="scientific">Olsenella porci</name>
    <dbReference type="NCBI Taxonomy" id="2652279"/>
    <lineage>
        <taxon>Bacteria</taxon>
        <taxon>Bacillati</taxon>
        <taxon>Actinomycetota</taxon>
        <taxon>Coriobacteriia</taxon>
        <taxon>Coriobacteriales</taxon>
        <taxon>Atopobiaceae</taxon>
        <taxon>Olsenella</taxon>
    </lineage>
</organism>
<dbReference type="HAMAP" id="MF_00258">
    <property type="entry name" value="Glu_racemase"/>
    <property type="match status" value="1"/>
</dbReference>
<comment type="catalytic activity">
    <reaction evidence="1 7">
        <text>L-glutamate = D-glutamate</text>
        <dbReference type="Rhea" id="RHEA:12813"/>
        <dbReference type="ChEBI" id="CHEBI:29985"/>
        <dbReference type="ChEBI" id="CHEBI:29986"/>
        <dbReference type="EC" id="5.1.1.3"/>
    </reaction>
</comment>
<comment type="caution">
    <text evidence="8">The sequence shown here is derived from an EMBL/GenBank/DDBJ whole genome shotgun (WGS) entry which is preliminary data.</text>
</comment>